<name>A0A8J6B562_ELECQ</name>
<dbReference type="Proteomes" id="UP000770717">
    <property type="component" value="Unassembled WGS sequence"/>
</dbReference>
<comment type="caution">
    <text evidence="2">The sequence shown here is derived from an EMBL/GenBank/DDBJ whole genome shotgun (WGS) entry which is preliminary data.</text>
</comment>
<dbReference type="AlphaFoldDB" id="A0A8J6B562"/>
<accession>A0A8J6B562</accession>
<evidence type="ECO:0000313" key="2">
    <source>
        <dbReference type="EMBL" id="KAG9463364.1"/>
    </source>
</evidence>
<keyword evidence="3" id="KW-1185">Reference proteome</keyword>
<evidence type="ECO:0000313" key="3">
    <source>
        <dbReference type="Proteomes" id="UP000770717"/>
    </source>
</evidence>
<reference evidence="2" key="1">
    <citation type="thesis" date="2020" institute="ProQuest LLC" country="789 East Eisenhower Parkway, Ann Arbor, MI, USA">
        <title>Comparative Genomics and Chromosome Evolution.</title>
        <authorList>
            <person name="Mudd A.B."/>
        </authorList>
    </citation>
    <scope>NUCLEOTIDE SEQUENCE</scope>
    <source>
        <strain evidence="2">HN-11 Male</strain>
        <tissue evidence="2">Kidney and liver</tissue>
    </source>
</reference>
<dbReference type="EMBL" id="WNTK01007110">
    <property type="protein sequence ID" value="KAG9463364.1"/>
    <property type="molecule type" value="Genomic_DNA"/>
</dbReference>
<proteinExistence type="predicted"/>
<gene>
    <name evidence="2" type="ORF">GDO78_021892</name>
</gene>
<feature type="region of interest" description="Disordered" evidence="1">
    <location>
        <begin position="1"/>
        <end position="23"/>
    </location>
</feature>
<organism evidence="2 3">
    <name type="scientific">Eleutherodactylus coqui</name>
    <name type="common">Puerto Rican coqui</name>
    <dbReference type="NCBI Taxonomy" id="57060"/>
    <lineage>
        <taxon>Eukaryota</taxon>
        <taxon>Metazoa</taxon>
        <taxon>Chordata</taxon>
        <taxon>Craniata</taxon>
        <taxon>Vertebrata</taxon>
        <taxon>Euteleostomi</taxon>
        <taxon>Amphibia</taxon>
        <taxon>Batrachia</taxon>
        <taxon>Anura</taxon>
        <taxon>Neobatrachia</taxon>
        <taxon>Hyloidea</taxon>
        <taxon>Eleutherodactylidae</taxon>
        <taxon>Eleutherodactylinae</taxon>
        <taxon>Eleutherodactylus</taxon>
        <taxon>Eleutherodactylus</taxon>
    </lineage>
</organism>
<sequence>MAHLTAAEAAKSESKETSGRQTKWGPKWLTGFFVACDQGSTAEETVVEPTVVKMMMLETDGGEPLVQESGEQTCLVPCSLIKWQTVAAE</sequence>
<protein>
    <submittedName>
        <fullName evidence="2">Uncharacterized protein</fullName>
    </submittedName>
</protein>
<evidence type="ECO:0000256" key="1">
    <source>
        <dbReference type="SAM" id="MobiDB-lite"/>
    </source>
</evidence>